<evidence type="ECO:0000256" key="1">
    <source>
        <dbReference type="PROSITE-ProRule" id="PRU10141"/>
    </source>
</evidence>
<keyword evidence="3" id="KW-0812">Transmembrane</keyword>
<organism evidence="4 5">
    <name type="scientific">Legionella lansingensis</name>
    <dbReference type="NCBI Taxonomy" id="45067"/>
    <lineage>
        <taxon>Bacteria</taxon>
        <taxon>Pseudomonadati</taxon>
        <taxon>Pseudomonadota</taxon>
        <taxon>Gammaproteobacteria</taxon>
        <taxon>Legionellales</taxon>
        <taxon>Legionellaceae</taxon>
        <taxon>Legionella</taxon>
    </lineage>
</organism>
<evidence type="ECO:0000256" key="3">
    <source>
        <dbReference type="SAM" id="Phobius"/>
    </source>
</evidence>
<sequence length="326" mass="36742">MRIIFLSQCVSSYVVFLGCTIIFLFFSAEHSIYPNNLNFILGDIYITLCIKINQSGSMKAKSIVFESGEECKVLNDGEPLGDGVNGSVYMIETKEGSKFALKFSETVDLSEESNMWNSVMHDLGKEYEHLSSSKVANGTISFEDGSSNKSGNRGMMIMPLIEGVTAEHYKKGLYELLSAEGLLKIPTKEEFEIPKLDFKGKTQEQIRRDLEQIRVRTALYNKALENLDQTLGELSVTIVVSKIREKMLKLGYEQGDLHLGNYMVSKDGLVVPIDMGDVHRIELQKNPGLNEEVKLNEQRDFKTALKEARDEHSNEEHEESAFTSKK</sequence>
<keyword evidence="3" id="KW-1133">Transmembrane helix</keyword>
<keyword evidence="5" id="KW-1185">Reference proteome</keyword>
<evidence type="ECO:0000313" key="5">
    <source>
        <dbReference type="Proteomes" id="UP000054869"/>
    </source>
</evidence>
<dbReference type="InterPro" id="IPR011009">
    <property type="entry name" value="Kinase-like_dom_sf"/>
</dbReference>
<dbReference type="PROSITE" id="PS00107">
    <property type="entry name" value="PROTEIN_KINASE_ATP"/>
    <property type="match status" value="1"/>
</dbReference>
<evidence type="ECO:0008006" key="6">
    <source>
        <dbReference type="Google" id="ProtNLM"/>
    </source>
</evidence>
<dbReference type="PATRIC" id="fig|45067.4.peg.984"/>
<keyword evidence="1" id="KW-0547">Nucleotide-binding</keyword>
<keyword evidence="1" id="KW-0067">ATP-binding</keyword>
<dbReference type="PROSITE" id="PS51257">
    <property type="entry name" value="PROKAR_LIPOPROTEIN"/>
    <property type="match status" value="1"/>
</dbReference>
<dbReference type="SUPFAM" id="SSF56112">
    <property type="entry name" value="Protein kinase-like (PK-like)"/>
    <property type="match status" value="1"/>
</dbReference>
<keyword evidence="3" id="KW-0472">Membrane</keyword>
<accession>A0A0W0VS98</accession>
<protein>
    <recommendedName>
        <fullName evidence="6">Protein kinase domain-containing protein</fullName>
    </recommendedName>
</protein>
<feature type="transmembrane region" description="Helical" evidence="3">
    <location>
        <begin position="12"/>
        <end position="28"/>
    </location>
</feature>
<reference evidence="4 5" key="1">
    <citation type="submission" date="2015-11" db="EMBL/GenBank/DDBJ databases">
        <title>Genomic analysis of 38 Legionella species identifies large and diverse effector repertoires.</title>
        <authorList>
            <person name="Burstein D."/>
            <person name="Amaro F."/>
            <person name="Zusman T."/>
            <person name="Lifshitz Z."/>
            <person name="Cohen O."/>
            <person name="Gilbert J.A."/>
            <person name="Pupko T."/>
            <person name="Shuman H.A."/>
            <person name="Segal G."/>
        </authorList>
    </citation>
    <scope>NUCLEOTIDE SEQUENCE [LARGE SCALE GENOMIC DNA]</scope>
    <source>
        <strain evidence="4 5">ATCC 49751</strain>
    </source>
</reference>
<feature type="binding site" evidence="1">
    <location>
        <position position="102"/>
    </location>
    <ligand>
        <name>ATP</name>
        <dbReference type="ChEBI" id="CHEBI:30616"/>
    </ligand>
</feature>
<name>A0A0W0VS98_9GAMM</name>
<evidence type="ECO:0000313" key="4">
    <source>
        <dbReference type="EMBL" id="KTD22990.1"/>
    </source>
</evidence>
<proteinExistence type="predicted"/>
<feature type="compositionally biased region" description="Basic and acidic residues" evidence="2">
    <location>
        <begin position="304"/>
        <end position="315"/>
    </location>
</feature>
<feature type="region of interest" description="Disordered" evidence="2">
    <location>
        <begin position="304"/>
        <end position="326"/>
    </location>
</feature>
<evidence type="ECO:0000256" key="2">
    <source>
        <dbReference type="SAM" id="MobiDB-lite"/>
    </source>
</evidence>
<gene>
    <name evidence="4" type="ORF">Llan_0951</name>
</gene>
<dbReference type="InterPro" id="IPR017441">
    <property type="entry name" value="Protein_kinase_ATP_BS"/>
</dbReference>
<dbReference type="GO" id="GO:0005524">
    <property type="term" value="F:ATP binding"/>
    <property type="evidence" value="ECO:0007669"/>
    <property type="project" value="UniProtKB-UniRule"/>
</dbReference>
<dbReference type="AlphaFoldDB" id="A0A0W0VS98"/>
<dbReference type="EMBL" id="LNYI01000018">
    <property type="protein sequence ID" value="KTD22990.1"/>
    <property type="molecule type" value="Genomic_DNA"/>
</dbReference>
<comment type="caution">
    <text evidence="4">The sequence shown here is derived from an EMBL/GenBank/DDBJ whole genome shotgun (WGS) entry which is preliminary data.</text>
</comment>
<dbReference type="Proteomes" id="UP000054869">
    <property type="component" value="Unassembled WGS sequence"/>
</dbReference>